<feature type="compositionally biased region" description="Basic and acidic residues" evidence="1">
    <location>
        <begin position="131"/>
        <end position="160"/>
    </location>
</feature>
<dbReference type="EMBL" id="CP015970">
    <property type="protein sequence ID" value="AOZ46340.1"/>
    <property type="molecule type" value="Genomic_DNA"/>
</dbReference>
<evidence type="ECO:0000313" key="5">
    <source>
        <dbReference type="Proteomes" id="UP000075221"/>
    </source>
</evidence>
<accession>A0A142KFG8</accession>
<sequence>MAPSQARLTGDERAAMARVLADRYREGASIRSLAADFGRSYGLVQRLLSEAGVRTRPRGGADPASPATRAGRQGEAGPVGQIPDDQPDPALLVELQEAEAKARKAEKRLAKAERSRAKLTKRTSTKKERRAAKEKVARRSRKADKAAQRLGRLREQMDRP</sequence>
<reference evidence="3 5" key="2">
    <citation type="submission" date="2016-02" db="EMBL/GenBank/DDBJ databases">
        <title>Complete Genome Sequence of Propionibacterium acidipropionici ATCC 55737.</title>
        <authorList>
            <person name="Luna Flores C.H."/>
            <person name="Nielsen L.K."/>
            <person name="Marcellin E."/>
        </authorList>
    </citation>
    <scope>NUCLEOTIDE SEQUENCE [LARGE SCALE GENOMIC DNA]</scope>
    <source>
        <strain evidence="3 5">ATCC 55737</strain>
    </source>
</reference>
<proteinExistence type="predicted"/>
<evidence type="ECO:0000313" key="3">
    <source>
        <dbReference type="EMBL" id="AMS04856.1"/>
    </source>
</evidence>
<dbReference type="InterPro" id="IPR045745">
    <property type="entry name" value="HTH_58_Actinobacteria-type"/>
</dbReference>
<feature type="domain" description="Helix-turn-helix" evidence="2">
    <location>
        <begin position="6"/>
        <end position="61"/>
    </location>
</feature>
<evidence type="ECO:0000313" key="6">
    <source>
        <dbReference type="Proteomes" id="UP000178666"/>
    </source>
</evidence>
<evidence type="ECO:0000259" key="2">
    <source>
        <dbReference type="Pfam" id="PF19575"/>
    </source>
</evidence>
<feature type="region of interest" description="Disordered" evidence="1">
    <location>
        <begin position="50"/>
        <end position="160"/>
    </location>
</feature>
<dbReference type="Pfam" id="PF19575">
    <property type="entry name" value="HTH_58"/>
    <property type="match status" value="1"/>
</dbReference>
<dbReference type="Proteomes" id="UP000075221">
    <property type="component" value="Chromosome"/>
</dbReference>
<dbReference type="RefSeq" id="WP_015070920.1">
    <property type="nucleotide sequence ID" value="NZ_CP013126.1"/>
</dbReference>
<dbReference type="GeneID" id="88086659"/>
<dbReference type="OrthoDB" id="3541261at2"/>
<dbReference type="AlphaFoldDB" id="A0A142KFG8"/>
<feature type="compositionally biased region" description="Basic residues" evidence="1">
    <location>
        <begin position="117"/>
        <end position="130"/>
    </location>
</feature>
<evidence type="ECO:0000256" key="1">
    <source>
        <dbReference type="SAM" id="MobiDB-lite"/>
    </source>
</evidence>
<evidence type="ECO:0000313" key="4">
    <source>
        <dbReference type="EMBL" id="AOZ46340.1"/>
    </source>
</evidence>
<dbReference type="OMA" id="DRKAHKA"/>
<reference evidence="4 6" key="1">
    <citation type="journal article" date="2016" name="Plant Dis.">
        <title>Improved production of propionic acid using genome shuffling.</title>
        <authorList>
            <person name="Luna-Flores C.H."/>
            <person name="Palfreyman R.W."/>
            <person name="Kromer J.O."/>
            <person name="Nielsen L.K."/>
            <person name="Marcellin E."/>
        </authorList>
    </citation>
    <scope>NUCLEOTIDE SEQUENCE [LARGE SCALE GENOMIC DNA]</scope>
    <source>
        <strain evidence="4 6">F3E8</strain>
    </source>
</reference>
<dbReference type="Proteomes" id="UP000178666">
    <property type="component" value="Chromosome"/>
</dbReference>
<dbReference type="EMBL" id="CP014352">
    <property type="protein sequence ID" value="AMS04856.1"/>
    <property type="molecule type" value="Genomic_DNA"/>
</dbReference>
<feature type="compositionally biased region" description="Basic and acidic residues" evidence="1">
    <location>
        <begin position="98"/>
        <end position="116"/>
    </location>
</feature>
<protein>
    <recommendedName>
        <fullName evidence="2">Helix-turn-helix domain-containing protein</fullName>
    </recommendedName>
</protein>
<dbReference type="KEGG" id="aaci:ASQ49_10705"/>
<keyword evidence="6" id="KW-1185">Reference proteome</keyword>
<organism evidence="3 5">
    <name type="scientific">Acidipropionibacterium acidipropionici</name>
    <dbReference type="NCBI Taxonomy" id="1748"/>
    <lineage>
        <taxon>Bacteria</taxon>
        <taxon>Bacillati</taxon>
        <taxon>Actinomycetota</taxon>
        <taxon>Actinomycetes</taxon>
        <taxon>Propionibacteriales</taxon>
        <taxon>Propionibacteriaceae</taxon>
        <taxon>Acidipropionibacterium</taxon>
    </lineage>
</organism>
<gene>
    <name evidence="4" type="ORF">A8L58_06005</name>
    <name evidence="3" type="ORF">AXH35_04540</name>
</gene>
<name>A0A142KFG8_9ACTN</name>